<dbReference type="AlphaFoldDB" id="A0A919UH87"/>
<dbReference type="Proteomes" id="UP000640052">
    <property type="component" value="Unassembled WGS sequence"/>
</dbReference>
<evidence type="ECO:0000256" key="1">
    <source>
        <dbReference type="SAM" id="MobiDB-lite"/>
    </source>
</evidence>
<evidence type="ECO:0000313" key="2">
    <source>
        <dbReference type="EMBL" id="GIH21769.1"/>
    </source>
</evidence>
<dbReference type="InterPro" id="IPR036365">
    <property type="entry name" value="PGBD-like_sf"/>
</dbReference>
<comment type="caution">
    <text evidence="2">The sequence shown here is derived from an EMBL/GenBank/DDBJ whole genome shotgun (WGS) entry which is preliminary data.</text>
</comment>
<sequence>MALAARGEPEPPPPAKASVATTEVVRTDLSDTRTLPGTLGYGAARPVRGAGEGLVTRLPKTGAAVRRGTPLYWVNDRPVPAFFGATPLFRRLDKIGLRGRDVTMVADNLTALGYDIGPRSSPAARVSRVSRVSRAKPLPGDVLTAGLRAALKRWQLDFGLKPTGTLDLGQVAVLPGPVRVGSIQARLGDPAAGDLITVTRAVKVVTVPVNAVDVGTIRRGMRVTVVLPSGDEIPAKVTAIGAAVTDGGSDGTVPQVNVTVTPSKGSDVKAVDSARVEVRFTVKAREDVLAVPVGALLALREGGYALQLPGGKLVAAETGMFTRGMVEVSGSGITPGLTVVTSS</sequence>
<gene>
    <name evidence="2" type="ORF">Aph01nite_00790</name>
</gene>
<dbReference type="EMBL" id="BOOA01000001">
    <property type="protein sequence ID" value="GIH21769.1"/>
    <property type="molecule type" value="Genomic_DNA"/>
</dbReference>
<reference evidence="2" key="1">
    <citation type="submission" date="2021-01" db="EMBL/GenBank/DDBJ databases">
        <title>Whole genome shotgun sequence of Acrocarpospora phusangensis NBRC 108782.</title>
        <authorList>
            <person name="Komaki H."/>
            <person name="Tamura T."/>
        </authorList>
    </citation>
    <scope>NUCLEOTIDE SEQUENCE</scope>
    <source>
        <strain evidence="2">NBRC 108782</strain>
    </source>
</reference>
<proteinExistence type="predicted"/>
<organism evidence="2 3">
    <name type="scientific">Acrocarpospora phusangensis</name>
    <dbReference type="NCBI Taxonomy" id="1070424"/>
    <lineage>
        <taxon>Bacteria</taxon>
        <taxon>Bacillati</taxon>
        <taxon>Actinomycetota</taxon>
        <taxon>Actinomycetes</taxon>
        <taxon>Streptosporangiales</taxon>
        <taxon>Streptosporangiaceae</taxon>
        <taxon>Acrocarpospora</taxon>
    </lineage>
</organism>
<protein>
    <submittedName>
        <fullName evidence="2">Peptidoglycan-binding protein</fullName>
    </submittedName>
</protein>
<accession>A0A919UH87</accession>
<dbReference type="SUPFAM" id="SSF47090">
    <property type="entry name" value="PGBD-like"/>
    <property type="match status" value="1"/>
</dbReference>
<evidence type="ECO:0000313" key="3">
    <source>
        <dbReference type="Proteomes" id="UP000640052"/>
    </source>
</evidence>
<keyword evidence="3" id="KW-1185">Reference proteome</keyword>
<feature type="region of interest" description="Disordered" evidence="1">
    <location>
        <begin position="1"/>
        <end position="23"/>
    </location>
</feature>
<name>A0A919UH87_9ACTN</name>